<dbReference type="GO" id="GO:0004252">
    <property type="term" value="F:serine-type endopeptidase activity"/>
    <property type="evidence" value="ECO:0007669"/>
    <property type="project" value="InterPro"/>
</dbReference>
<keyword evidence="1 5" id="KW-0378">Hydrolase</keyword>
<dbReference type="InterPro" id="IPR029058">
    <property type="entry name" value="AB_hydrolase_fold"/>
</dbReference>
<dbReference type="Gene3D" id="3.10.450.590">
    <property type="match status" value="1"/>
</dbReference>
<dbReference type="InterPro" id="IPR053145">
    <property type="entry name" value="AB_hydrolase_Est10"/>
</dbReference>
<evidence type="ECO:0000256" key="1">
    <source>
        <dbReference type="ARBA" id="ARBA00022801"/>
    </source>
</evidence>
<dbReference type="SUPFAM" id="SSF53474">
    <property type="entry name" value="alpha/beta-Hydrolases"/>
    <property type="match status" value="1"/>
</dbReference>
<gene>
    <name evidence="5" type="ORF">GH885_14505</name>
</gene>
<feature type="domain" description="DUF3887" evidence="4">
    <location>
        <begin position="35"/>
        <end position="120"/>
    </location>
</feature>
<evidence type="ECO:0000313" key="5">
    <source>
        <dbReference type="EMBL" id="MRI67531.1"/>
    </source>
</evidence>
<dbReference type="GO" id="GO:0006508">
    <property type="term" value="P:proteolysis"/>
    <property type="evidence" value="ECO:0007669"/>
    <property type="project" value="InterPro"/>
</dbReference>
<sequence>MNVTNGLKSWSVLLLIIFLTSCSNDVKDFTPEQAAHEVIELLRTGDYQTVHDQWFGEELQASIPMDQLEREWEKRSADGGEFVDVHSLNVEKRANNLEVIEGKVEYTNLTLDFRMIFNNQLLVGFSLPNSITNASLPDSIVEEEIIVGEGTAYELGGTLTLPKNQDNLPAVVLVHGSGPSDRDESVYAYKPFRDIAWGLAEQGIAVIRYDKRTYTYGEKAVKDTNKITVYEETIEDAIRATELLKSDKRIDENNVYILGHSLGGMLAPRIDLQGGDYAGIIILAGSPRPLWEIVYDQNKAVLENTPMNESDKNEQKELVEEEYKKAQQLREISEDEAKKMTVFGMNGYYLKEMDQYNVASIVSKLDKPLFILQGEDDFQVSYEKDFTAWQELLEDSENATISSYPDLNHFFVDYQGPGEGTIKEYETPKQVDKKVINDIGEWMFTQLKENN</sequence>
<evidence type="ECO:0000259" key="3">
    <source>
        <dbReference type="Pfam" id="PF12146"/>
    </source>
</evidence>
<dbReference type="Pfam" id="PF12146">
    <property type="entry name" value="Hydrolase_4"/>
    <property type="match status" value="1"/>
</dbReference>
<organism evidence="5 6">
    <name type="scientific">Gracilibacillus thailandensis</name>
    <dbReference type="NCBI Taxonomy" id="563735"/>
    <lineage>
        <taxon>Bacteria</taxon>
        <taxon>Bacillati</taxon>
        <taxon>Bacillota</taxon>
        <taxon>Bacilli</taxon>
        <taxon>Bacillales</taxon>
        <taxon>Bacillaceae</taxon>
        <taxon>Gracilibacillus</taxon>
    </lineage>
</organism>
<evidence type="ECO:0000256" key="2">
    <source>
        <dbReference type="SAM" id="Coils"/>
    </source>
</evidence>
<proteinExistence type="predicted"/>
<keyword evidence="2" id="KW-0175">Coiled coil</keyword>
<accession>A0A6N7R289</accession>
<dbReference type="EMBL" id="WJEE01000034">
    <property type="protein sequence ID" value="MRI67531.1"/>
    <property type="molecule type" value="Genomic_DNA"/>
</dbReference>
<dbReference type="InterPro" id="IPR002471">
    <property type="entry name" value="Pept_S9_AS"/>
</dbReference>
<evidence type="ECO:0000313" key="6">
    <source>
        <dbReference type="Proteomes" id="UP000435187"/>
    </source>
</evidence>
<dbReference type="RefSeq" id="WP_153836100.1">
    <property type="nucleotide sequence ID" value="NZ_JBHUMW010000087.1"/>
</dbReference>
<dbReference type="Gene3D" id="3.40.50.1820">
    <property type="entry name" value="alpha/beta hydrolase"/>
    <property type="match status" value="1"/>
</dbReference>
<feature type="coiled-coil region" evidence="2">
    <location>
        <begin position="309"/>
        <end position="336"/>
    </location>
</feature>
<protein>
    <submittedName>
        <fullName evidence="5">Alpha/beta fold hydrolase</fullName>
    </submittedName>
</protein>
<dbReference type="GO" id="GO:0052689">
    <property type="term" value="F:carboxylic ester hydrolase activity"/>
    <property type="evidence" value="ECO:0007669"/>
    <property type="project" value="TreeGrafter"/>
</dbReference>
<dbReference type="InterPro" id="IPR022742">
    <property type="entry name" value="Hydrolase_4"/>
</dbReference>
<dbReference type="Pfam" id="PF13026">
    <property type="entry name" value="DUF3887"/>
    <property type="match status" value="1"/>
</dbReference>
<keyword evidence="6" id="KW-1185">Reference proteome</keyword>
<name>A0A6N7R289_9BACI</name>
<dbReference type="PANTHER" id="PTHR43265">
    <property type="entry name" value="ESTERASE ESTD"/>
    <property type="match status" value="1"/>
</dbReference>
<dbReference type="InterPro" id="IPR024981">
    <property type="entry name" value="DUF3887"/>
</dbReference>
<dbReference type="PANTHER" id="PTHR43265:SF1">
    <property type="entry name" value="ESTERASE ESTD"/>
    <property type="match status" value="1"/>
</dbReference>
<reference evidence="5 6" key="1">
    <citation type="submission" date="2019-10" db="EMBL/GenBank/DDBJ databases">
        <title>Gracilibacillus salitolerans sp. nov., a moderate halophile isolated from a saline soil in northwest China.</title>
        <authorList>
            <person name="Gan L."/>
        </authorList>
    </citation>
    <scope>NUCLEOTIDE SEQUENCE [LARGE SCALE GENOMIC DNA]</scope>
    <source>
        <strain evidence="5 6">TP2-8</strain>
    </source>
</reference>
<dbReference type="AlphaFoldDB" id="A0A6N7R289"/>
<evidence type="ECO:0000259" key="4">
    <source>
        <dbReference type="Pfam" id="PF13026"/>
    </source>
</evidence>
<comment type="caution">
    <text evidence="5">The sequence shown here is derived from an EMBL/GenBank/DDBJ whole genome shotgun (WGS) entry which is preliminary data.</text>
</comment>
<dbReference type="Proteomes" id="UP000435187">
    <property type="component" value="Unassembled WGS sequence"/>
</dbReference>
<feature type="domain" description="Serine aminopeptidase S33" evidence="3">
    <location>
        <begin position="171"/>
        <end position="409"/>
    </location>
</feature>
<dbReference type="PROSITE" id="PS00708">
    <property type="entry name" value="PRO_ENDOPEP_SER"/>
    <property type="match status" value="1"/>
</dbReference>